<keyword evidence="2" id="KW-0732">Signal</keyword>
<dbReference type="EMBL" id="CP119311">
    <property type="protein sequence ID" value="WEK36033.1"/>
    <property type="molecule type" value="Genomic_DNA"/>
</dbReference>
<protein>
    <recommendedName>
        <fullName evidence="6">Receptor L-domain domain-containing protein</fullName>
    </recommendedName>
</protein>
<reference evidence="4" key="1">
    <citation type="submission" date="2023-03" db="EMBL/GenBank/DDBJ databases">
        <title>Andean soil-derived lignocellulolytic bacterial consortium as a source of novel taxa and putative plastic-active enzymes.</title>
        <authorList>
            <person name="Diaz-Garcia L."/>
            <person name="Chuvochina M."/>
            <person name="Feuerriegel G."/>
            <person name="Bunk B."/>
            <person name="Sproer C."/>
            <person name="Streit W.R."/>
            <person name="Rodriguez L.M."/>
            <person name="Overmann J."/>
            <person name="Jimenez D.J."/>
        </authorList>
    </citation>
    <scope>NUCLEOTIDE SEQUENCE</scope>
    <source>
        <strain evidence="4">MAG 7</strain>
    </source>
</reference>
<evidence type="ECO:0000256" key="2">
    <source>
        <dbReference type="ARBA" id="ARBA00022729"/>
    </source>
</evidence>
<dbReference type="PANTHER" id="PTHR31018">
    <property type="entry name" value="SPORULATION-SPECIFIC PROTEIN-RELATED"/>
    <property type="match status" value="1"/>
</dbReference>
<dbReference type="SUPFAM" id="SSF52058">
    <property type="entry name" value="L domain-like"/>
    <property type="match status" value="2"/>
</dbReference>
<dbReference type="PROSITE" id="PS51257">
    <property type="entry name" value="PROKAR_LIPOPROTEIN"/>
    <property type="match status" value="1"/>
</dbReference>
<evidence type="ECO:0000313" key="5">
    <source>
        <dbReference type="Proteomes" id="UP001220610"/>
    </source>
</evidence>
<accession>A0AAJ6BGC1</accession>
<dbReference type="GO" id="GO:0030313">
    <property type="term" value="C:cell envelope"/>
    <property type="evidence" value="ECO:0007669"/>
    <property type="project" value="UniProtKB-SubCell"/>
</dbReference>
<evidence type="ECO:0000313" key="4">
    <source>
        <dbReference type="EMBL" id="WEK36033.1"/>
    </source>
</evidence>
<dbReference type="InterPro" id="IPR051648">
    <property type="entry name" value="CWI-Assembly_Regulator"/>
</dbReference>
<evidence type="ECO:0000256" key="3">
    <source>
        <dbReference type="ARBA" id="ARBA00023180"/>
    </source>
</evidence>
<keyword evidence="3" id="KW-0325">Glycoprotein</keyword>
<evidence type="ECO:0000256" key="1">
    <source>
        <dbReference type="ARBA" id="ARBA00004196"/>
    </source>
</evidence>
<gene>
    <name evidence="4" type="ORF">P0Y53_00845</name>
</gene>
<dbReference type="PANTHER" id="PTHR31018:SF3">
    <property type="entry name" value="RECEPTOR PROTEIN-TYROSINE KINASE"/>
    <property type="match status" value="1"/>
</dbReference>
<comment type="subcellular location">
    <subcellularLocation>
        <location evidence="1">Cell envelope</location>
    </subcellularLocation>
</comment>
<dbReference type="Proteomes" id="UP001220610">
    <property type="component" value="Chromosome"/>
</dbReference>
<proteinExistence type="predicted"/>
<sequence length="476" mass="50877">MKTIVQYPLVLFSVLAVLFFGCEKEENELTIGDDYTLRSQAGVNAFTVTENIRTLTISGTDITDLSGLAFKNIRNLTIENTGITNLQLPALSAVTVSFTIRNNAQLEAIDGLDNFKFHSGALLIEGNPLLTQLQGLMHLKVFKGDLTITDNVSLGENVPCSFDTVGFCVVKYLMNNSVINGLVTLSNNHPNAVNDPSLIGEMGGGNIISYVLGSKTDVEKFAPLSDSAMDLRITGTDITDAVIGTIKSKLKAVKGTLTVENTMITTTETFFNSVNCMGSIILRNNAELVNPQGFKDYRQVNGDLIIENCPKMAYWGFPTGAASFSGIARIEGSLRLNPVPGMGDGGAGFSSLTYVGGDMEITGSKTAGDMWNMDTWYVVGGGIKHIGGSLIYRNHYKVNGLGGFQAVEYIGGDVTIVDNGGPDGLIPTVTASNQVGFCIVKNWVNNGVLKKDNPVIQLRAKAGDALIDINTLPSCN</sequence>
<organism evidence="4 5">
    <name type="scientific">Candidatus Pseudobacter hemicellulosilyticus</name>
    <dbReference type="NCBI Taxonomy" id="3121375"/>
    <lineage>
        <taxon>Bacteria</taxon>
        <taxon>Pseudomonadati</taxon>
        <taxon>Bacteroidota</taxon>
        <taxon>Chitinophagia</taxon>
        <taxon>Chitinophagales</taxon>
        <taxon>Chitinophagaceae</taxon>
        <taxon>Pseudobacter</taxon>
    </lineage>
</organism>
<dbReference type="AlphaFoldDB" id="A0AAJ6BGC1"/>
<name>A0AAJ6BGC1_9BACT</name>
<evidence type="ECO:0008006" key="6">
    <source>
        <dbReference type="Google" id="ProtNLM"/>
    </source>
</evidence>